<dbReference type="Proteomes" id="UP000244855">
    <property type="component" value="Unassembled WGS sequence"/>
</dbReference>
<dbReference type="InterPro" id="IPR050775">
    <property type="entry name" value="FAD-binding_Monooxygenases"/>
</dbReference>
<accession>A0A2V1DS16</accession>
<dbReference type="OrthoDB" id="66881at2759"/>
<evidence type="ECO:0000256" key="5">
    <source>
        <dbReference type="ARBA" id="ARBA00022857"/>
    </source>
</evidence>
<evidence type="ECO:0000256" key="2">
    <source>
        <dbReference type="ARBA" id="ARBA00010139"/>
    </source>
</evidence>
<comment type="cofactor">
    <cofactor evidence="1">
        <name>FAD</name>
        <dbReference type="ChEBI" id="CHEBI:57692"/>
    </cofactor>
</comment>
<gene>
    <name evidence="8" type="ORF">DM02DRAFT_409906</name>
</gene>
<dbReference type="EMBL" id="KZ805379">
    <property type="protein sequence ID" value="PVI00084.1"/>
    <property type="molecule type" value="Genomic_DNA"/>
</dbReference>
<keyword evidence="3" id="KW-0285">Flavoprotein</keyword>
<protein>
    <recommendedName>
        <fullName evidence="10">FAD/NAD(P)-binding domain-containing protein</fullName>
    </recommendedName>
</protein>
<dbReference type="PANTHER" id="PTHR43098">
    <property type="entry name" value="L-ORNITHINE N(5)-MONOOXYGENASE-RELATED"/>
    <property type="match status" value="1"/>
</dbReference>
<dbReference type="InterPro" id="IPR036188">
    <property type="entry name" value="FAD/NAD-bd_sf"/>
</dbReference>
<evidence type="ECO:0000313" key="8">
    <source>
        <dbReference type="EMBL" id="PVI00084.1"/>
    </source>
</evidence>
<keyword evidence="6" id="KW-0560">Oxidoreductase</keyword>
<dbReference type="AlphaFoldDB" id="A0A2V1DS16"/>
<organism evidence="8 9">
    <name type="scientific">Periconia macrospinosa</name>
    <dbReference type="NCBI Taxonomy" id="97972"/>
    <lineage>
        <taxon>Eukaryota</taxon>
        <taxon>Fungi</taxon>
        <taxon>Dikarya</taxon>
        <taxon>Ascomycota</taxon>
        <taxon>Pezizomycotina</taxon>
        <taxon>Dothideomycetes</taxon>
        <taxon>Pleosporomycetidae</taxon>
        <taxon>Pleosporales</taxon>
        <taxon>Massarineae</taxon>
        <taxon>Periconiaceae</taxon>
        <taxon>Periconia</taxon>
    </lineage>
</organism>
<dbReference type="Gene3D" id="3.50.50.60">
    <property type="entry name" value="FAD/NAD(P)-binding domain"/>
    <property type="match status" value="1"/>
</dbReference>
<keyword evidence="4" id="KW-0274">FAD</keyword>
<name>A0A2V1DS16_9PLEO</name>
<sequence length="363" mass="41265">MSSRRSTGLQIAQTIVDSVDILTVFQRTSNLALFFLHEELVREEEEKRKHQYPEQFKQRLRTFAGYPYDTIDKDTFDDIPEQREAFYEELWKKGGFYFWLATYHDMLSNIDANNAAYDFWKKKVRARIHDPAVAEVLAPSSPPHPFGTKRPALECRWFDMFNDKHVNIVDLRTNGVDHVTKTGIVTEDGKHHNADIIALATGFDAITGGINAIDIRSASNRALRDKWSEEGVRTSLGMMVVEFPNMFMLYGPQGPTAFANGPSCVEIQGNWLTDTIVGLQTRGTKRIEPLRASEEEWTSRIEDDVNKTLFPLADSWYMGANIPGKRRQMLNFVGGIPAYAEALEDVTKKGFEGFKLSPTAENL</sequence>
<evidence type="ECO:0000313" key="9">
    <source>
        <dbReference type="Proteomes" id="UP000244855"/>
    </source>
</evidence>
<evidence type="ECO:0000256" key="7">
    <source>
        <dbReference type="ARBA" id="ARBA00023033"/>
    </source>
</evidence>
<dbReference type="SUPFAM" id="SSF51905">
    <property type="entry name" value="FAD/NAD(P)-binding domain"/>
    <property type="match status" value="1"/>
</dbReference>
<proteinExistence type="inferred from homology"/>
<evidence type="ECO:0008006" key="10">
    <source>
        <dbReference type="Google" id="ProtNLM"/>
    </source>
</evidence>
<keyword evidence="7" id="KW-0503">Monooxygenase</keyword>
<evidence type="ECO:0000256" key="1">
    <source>
        <dbReference type="ARBA" id="ARBA00001974"/>
    </source>
</evidence>
<comment type="similarity">
    <text evidence="2">Belongs to the FAD-binding monooxygenase family.</text>
</comment>
<dbReference type="PANTHER" id="PTHR43098:SF3">
    <property type="entry name" value="L-ORNITHINE N(5)-MONOOXYGENASE-RELATED"/>
    <property type="match status" value="1"/>
</dbReference>
<dbReference type="GO" id="GO:0004497">
    <property type="term" value="F:monooxygenase activity"/>
    <property type="evidence" value="ECO:0007669"/>
    <property type="project" value="UniProtKB-KW"/>
</dbReference>
<reference evidence="8 9" key="1">
    <citation type="journal article" date="2018" name="Sci. Rep.">
        <title>Comparative genomics provides insights into the lifestyle and reveals functional heterogeneity of dark septate endophytic fungi.</title>
        <authorList>
            <person name="Knapp D.G."/>
            <person name="Nemeth J.B."/>
            <person name="Barry K."/>
            <person name="Hainaut M."/>
            <person name="Henrissat B."/>
            <person name="Johnson J."/>
            <person name="Kuo A."/>
            <person name="Lim J.H.P."/>
            <person name="Lipzen A."/>
            <person name="Nolan M."/>
            <person name="Ohm R.A."/>
            <person name="Tamas L."/>
            <person name="Grigoriev I.V."/>
            <person name="Spatafora J.W."/>
            <person name="Nagy L.G."/>
            <person name="Kovacs G.M."/>
        </authorList>
    </citation>
    <scope>NUCLEOTIDE SEQUENCE [LARGE SCALE GENOMIC DNA]</scope>
    <source>
        <strain evidence="8 9">DSE2036</strain>
    </source>
</reference>
<dbReference type="STRING" id="97972.A0A2V1DS16"/>
<keyword evidence="9" id="KW-1185">Reference proteome</keyword>
<keyword evidence="5" id="KW-0521">NADP</keyword>
<evidence type="ECO:0000256" key="4">
    <source>
        <dbReference type="ARBA" id="ARBA00022827"/>
    </source>
</evidence>
<evidence type="ECO:0000256" key="6">
    <source>
        <dbReference type="ARBA" id="ARBA00023002"/>
    </source>
</evidence>
<evidence type="ECO:0000256" key="3">
    <source>
        <dbReference type="ARBA" id="ARBA00022630"/>
    </source>
</evidence>